<accession>A0A1V5MGV3</accession>
<protein>
    <submittedName>
        <fullName evidence="1">Uncharacterized protein</fullName>
    </submittedName>
</protein>
<name>A0A1V5MGV3_UNCT6</name>
<organism evidence="1">
    <name type="scientific">candidate division TA06 bacterium ADurb.Bin417</name>
    <dbReference type="NCBI Taxonomy" id="1852828"/>
    <lineage>
        <taxon>Bacteria</taxon>
        <taxon>Bacteria division TA06</taxon>
    </lineage>
</organism>
<comment type="caution">
    <text evidence="1">The sequence shown here is derived from an EMBL/GenBank/DDBJ whole genome shotgun (WGS) entry which is preliminary data.</text>
</comment>
<dbReference type="EMBL" id="MWAK01000126">
    <property type="protein sequence ID" value="OPZ92150.1"/>
    <property type="molecule type" value="Genomic_DNA"/>
</dbReference>
<evidence type="ECO:0000313" key="1">
    <source>
        <dbReference type="EMBL" id="OPZ92150.1"/>
    </source>
</evidence>
<sequence length="248" mass="26954">MDLQAVLTGNYPFVIHPEGEGQPVLVPATVQVDLEIAAVVVGDEPAALDHLVVAARLDMTAGPAPEGKDAVPGRQGIVLPEFAVQNQVLRRRVSIQEPETRSLVRLVPDRTIRRQVQQAGIGGRAVRVEFEDDAPAVLDTGEGEEGGRRHLEGLVGGPERLEEVAGRGRIGALDVNRLFTQGHCQSRTRCARRRCGRRHQHRIAEPVEEAHPAGRIINLQVVGAIGQRRGQAVPVQEAHQHHPLAVQH</sequence>
<dbReference type="Proteomes" id="UP000485484">
    <property type="component" value="Unassembled WGS sequence"/>
</dbReference>
<dbReference type="AlphaFoldDB" id="A0A1V5MGV3"/>
<reference evidence="1" key="1">
    <citation type="submission" date="2017-02" db="EMBL/GenBank/DDBJ databases">
        <title>Delving into the versatile metabolic prowess of the omnipresent phylum Bacteroidetes.</title>
        <authorList>
            <person name="Nobu M.K."/>
            <person name="Mei R."/>
            <person name="Narihiro T."/>
            <person name="Kuroda K."/>
            <person name="Liu W.-T."/>
        </authorList>
    </citation>
    <scope>NUCLEOTIDE SEQUENCE</scope>
    <source>
        <strain evidence="1">ADurb.Bin417</strain>
    </source>
</reference>
<gene>
    <name evidence="1" type="ORF">BWY73_00919</name>
</gene>
<proteinExistence type="predicted"/>